<dbReference type="PANTHER" id="PTHR19353:SF73">
    <property type="entry name" value="FATTY ACID DESATURASE"/>
    <property type="match status" value="1"/>
</dbReference>
<feature type="transmembrane region" description="Helical" evidence="1">
    <location>
        <begin position="221"/>
        <end position="240"/>
    </location>
</feature>
<evidence type="ECO:0000256" key="1">
    <source>
        <dbReference type="SAM" id="Phobius"/>
    </source>
</evidence>
<evidence type="ECO:0000313" key="3">
    <source>
        <dbReference type="EMBL" id="SHO44216.1"/>
    </source>
</evidence>
<dbReference type="GO" id="GO:0016717">
    <property type="term" value="F:oxidoreductase activity, acting on paired donors, with oxidation of a pair of donors resulting in the reduction of molecular oxygen to two molecules of water"/>
    <property type="evidence" value="ECO:0007669"/>
    <property type="project" value="TreeGrafter"/>
</dbReference>
<dbReference type="Proteomes" id="UP000184603">
    <property type="component" value="Unassembled WGS sequence"/>
</dbReference>
<evidence type="ECO:0000313" key="4">
    <source>
        <dbReference type="Proteomes" id="UP000184603"/>
    </source>
</evidence>
<keyword evidence="4" id="KW-1185">Reference proteome</keyword>
<feature type="transmembrane region" description="Helical" evidence="1">
    <location>
        <begin position="69"/>
        <end position="90"/>
    </location>
</feature>
<proteinExistence type="predicted"/>
<sequence length="341" mass="40526">MTIDTSNNVNFSETKRKPNQIWPDWCEAMRKFRASNNLKATWQIINTIVPYFCLWYLTIRSIQHDYPSVIIILLIITSAAFLVRIFILFHDCVHYSFFQSKNANIFFGYFFSLFLFISFADWRFTHLRHHGKYANLDSRGYGDVWTMTKKEYENTTTFQRIRYRLFRNPLVLFGLGIFLLSKRPSYFMVKTRERIDVLFTYLLISAIAFAVSRIIGWSTYFLIQLPVLWLAGGFGIWLFYVNHQFEGVYWARRGEWNPFFAAMKGSSFFKLPAVLNWLTSNIGYHHVHHLDPRIPNYHLQRCYNTVPELQNAPPVTVTKSVDCFRLKLWDEDLQKMVPFPC</sequence>
<dbReference type="STRING" id="1121416.SAMN02745220_00706"/>
<keyword evidence="1" id="KW-0472">Membrane</keyword>
<dbReference type="RefSeq" id="WP_073612057.1">
    <property type="nucleotide sequence ID" value="NZ_FRFE01000002.1"/>
</dbReference>
<dbReference type="Pfam" id="PF00487">
    <property type="entry name" value="FA_desaturase"/>
    <property type="match status" value="1"/>
</dbReference>
<keyword evidence="1" id="KW-1133">Transmembrane helix</keyword>
<dbReference type="InterPro" id="IPR005804">
    <property type="entry name" value="FA_desaturase_dom"/>
</dbReference>
<feature type="transmembrane region" description="Helical" evidence="1">
    <location>
        <begin position="102"/>
        <end position="120"/>
    </location>
</feature>
<feature type="domain" description="Fatty acid desaturase" evidence="2">
    <location>
        <begin position="72"/>
        <end position="308"/>
    </location>
</feature>
<keyword evidence="1" id="KW-0812">Transmembrane</keyword>
<dbReference type="GO" id="GO:0016020">
    <property type="term" value="C:membrane"/>
    <property type="evidence" value="ECO:0007669"/>
    <property type="project" value="TreeGrafter"/>
</dbReference>
<dbReference type="PANTHER" id="PTHR19353">
    <property type="entry name" value="FATTY ACID DESATURASE 2"/>
    <property type="match status" value="1"/>
</dbReference>
<organism evidence="3 4">
    <name type="scientific">Desulfopila aestuarii DSM 18488</name>
    <dbReference type="NCBI Taxonomy" id="1121416"/>
    <lineage>
        <taxon>Bacteria</taxon>
        <taxon>Pseudomonadati</taxon>
        <taxon>Thermodesulfobacteriota</taxon>
        <taxon>Desulfobulbia</taxon>
        <taxon>Desulfobulbales</taxon>
        <taxon>Desulfocapsaceae</taxon>
        <taxon>Desulfopila</taxon>
    </lineage>
</organism>
<feature type="transmembrane region" description="Helical" evidence="1">
    <location>
        <begin position="195"/>
        <end position="215"/>
    </location>
</feature>
<protein>
    <submittedName>
        <fullName evidence="3">Omega-6 fatty acid desaturase (Delta-12 desaturase)</fullName>
    </submittedName>
</protein>
<feature type="transmembrane region" description="Helical" evidence="1">
    <location>
        <begin position="40"/>
        <end position="57"/>
    </location>
</feature>
<dbReference type="GO" id="GO:0006629">
    <property type="term" value="P:lipid metabolic process"/>
    <property type="evidence" value="ECO:0007669"/>
    <property type="project" value="InterPro"/>
</dbReference>
<reference evidence="3 4" key="1">
    <citation type="submission" date="2016-12" db="EMBL/GenBank/DDBJ databases">
        <authorList>
            <person name="Song W.-J."/>
            <person name="Kurnit D.M."/>
        </authorList>
    </citation>
    <scope>NUCLEOTIDE SEQUENCE [LARGE SCALE GENOMIC DNA]</scope>
    <source>
        <strain evidence="3 4">DSM 18488</strain>
    </source>
</reference>
<dbReference type="AlphaFoldDB" id="A0A1M7XYU2"/>
<dbReference type="InterPro" id="IPR012171">
    <property type="entry name" value="Fatty_acid_desaturase"/>
</dbReference>
<dbReference type="EMBL" id="FRFE01000002">
    <property type="protein sequence ID" value="SHO44216.1"/>
    <property type="molecule type" value="Genomic_DNA"/>
</dbReference>
<evidence type="ECO:0000259" key="2">
    <source>
        <dbReference type="Pfam" id="PF00487"/>
    </source>
</evidence>
<dbReference type="OrthoDB" id="9769653at2"/>
<gene>
    <name evidence="3" type="ORF">SAMN02745220_00706</name>
</gene>
<accession>A0A1M7XYU2</accession>
<name>A0A1M7XYU2_9BACT</name>